<keyword evidence="3" id="KW-0418">Kinase</keyword>
<evidence type="ECO:0000256" key="2">
    <source>
        <dbReference type="ARBA" id="ARBA00022840"/>
    </source>
</evidence>
<keyword evidence="1" id="KW-0547">Nucleotide-binding</keyword>
<evidence type="ECO:0000313" key="4">
    <source>
        <dbReference type="Proteomes" id="UP000342249"/>
    </source>
</evidence>
<organism evidence="3 4">
    <name type="scientific">Clostridium estertheticum</name>
    <dbReference type="NCBI Taxonomy" id="238834"/>
    <lineage>
        <taxon>Bacteria</taxon>
        <taxon>Bacillati</taxon>
        <taxon>Bacillota</taxon>
        <taxon>Clostridia</taxon>
        <taxon>Eubacteriales</taxon>
        <taxon>Clostridiaceae</taxon>
        <taxon>Clostridium</taxon>
    </lineage>
</organism>
<dbReference type="Proteomes" id="UP000342249">
    <property type="component" value="Unassembled WGS sequence"/>
</dbReference>
<dbReference type="GO" id="GO:0004713">
    <property type="term" value="F:protein tyrosine kinase activity"/>
    <property type="evidence" value="ECO:0007669"/>
    <property type="project" value="TreeGrafter"/>
</dbReference>
<dbReference type="Pfam" id="PF10609">
    <property type="entry name" value="ParA"/>
    <property type="match status" value="1"/>
</dbReference>
<dbReference type="GO" id="GO:0005524">
    <property type="term" value="F:ATP binding"/>
    <property type="evidence" value="ECO:0007669"/>
    <property type="project" value="UniProtKB-KW"/>
</dbReference>
<dbReference type="InterPro" id="IPR027417">
    <property type="entry name" value="P-loop_NTPase"/>
</dbReference>
<dbReference type="InterPro" id="IPR005702">
    <property type="entry name" value="Wzc-like_C"/>
</dbReference>
<reference evidence="3 4" key="1">
    <citation type="journal article" date="2019" name="Lett. Appl. Microbiol.">
        <title>A case of 'blown pack' spoilage of vacuum-packaged pork likely associated with Clostridium estertheticum in Canada.</title>
        <authorList>
            <person name="Zhang P."/>
            <person name="Ward P."/>
            <person name="McMullen L.M."/>
            <person name="Yang X."/>
        </authorList>
    </citation>
    <scope>NUCLEOTIDE SEQUENCE [LARGE SCALE GENOMIC DNA]</scope>
    <source>
        <strain evidence="3 4">MA19</strain>
    </source>
</reference>
<evidence type="ECO:0000256" key="1">
    <source>
        <dbReference type="ARBA" id="ARBA00022741"/>
    </source>
</evidence>
<dbReference type="Gene3D" id="3.40.50.300">
    <property type="entry name" value="P-loop containing nucleotide triphosphate hydrolases"/>
    <property type="match status" value="1"/>
</dbReference>
<keyword evidence="3" id="KW-0808">Transferase</keyword>
<protein>
    <submittedName>
        <fullName evidence="3">Tyrosine-protein kinase family protein</fullName>
    </submittedName>
</protein>
<evidence type="ECO:0000313" key="3">
    <source>
        <dbReference type="EMBL" id="MPQ64237.1"/>
    </source>
</evidence>
<keyword evidence="2" id="KW-0067">ATP-binding</keyword>
<dbReference type="SUPFAM" id="SSF52540">
    <property type="entry name" value="P-loop containing nucleoside triphosphate hydrolases"/>
    <property type="match status" value="1"/>
</dbReference>
<dbReference type="GO" id="GO:0005886">
    <property type="term" value="C:plasma membrane"/>
    <property type="evidence" value="ECO:0007669"/>
    <property type="project" value="TreeGrafter"/>
</dbReference>
<dbReference type="InterPro" id="IPR050445">
    <property type="entry name" value="Bact_polysacc_biosynth/exp"/>
</dbReference>
<dbReference type="AlphaFoldDB" id="A0A5N7J654"/>
<dbReference type="InterPro" id="IPR033756">
    <property type="entry name" value="YlxH/NBP35"/>
</dbReference>
<dbReference type="EMBL" id="SPSF01000044">
    <property type="protein sequence ID" value="MPQ64237.1"/>
    <property type="molecule type" value="Genomic_DNA"/>
</dbReference>
<dbReference type="PANTHER" id="PTHR32309">
    <property type="entry name" value="TYROSINE-PROTEIN KINASE"/>
    <property type="match status" value="1"/>
</dbReference>
<gene>
    <name evidence="3" type="ORF">E4V82_19285</name>
</gene>
<dbReference type="PANTHER" id="PTHR32309:SF13">
    <property type="entry name" value="FERRIC ENTEROBACTIN TRANSPORT PROTEIN FEPE"/>
    <property type="match status" value="1"/>
</dbReference>
<dbReference type="NCBIfam" id="TIGR01007">
    <property type="entry name" value="eps_fam"/>
    <property type="match status" value="1"/>
</dbReference>
<comment type="caution">
    <text evidence="3">The sequence shown here is derived from an EMBL/GenBank/DDBJ whole genome shotgun (WGS) entry which is preliminary data.</text>
</comment>
<dbReference type="CDD" id="cd05387">
    <property type="entry name" value="BY-kinase"/>
    <property type="match status" value="1"/>
</dbReference>
<proteinExistence type="predicted"/>
<accession>A0A5N7J654</accession>
<sequence>MDLMGETKYAEYLNLDSINLKAFNGLIANIQLLNADSEKKVIMITSAGSSEGRSTTTSYLSLLLAKSGKKTIIVDCDLKKPNIHNMFDLTNDKGLVNYLSEDVLFEKVVKTTKIKNLSILTSGTVTLNYAELFVSSRFNEFIISLKKDYDYIIIDTPPITIGADAEVLSRYTDGCVLVVKSGKTERKSAHTAKEILQKVHANIIGVFLNGTD</sequence>
<name>A0A5N7J654_9CLOT</name>